<dbReference type="GO" id="GO:0016706">
    <property type="term" value="F:2-oxoglutarate-dependent dioxygenase activity"/>
    <property type="evidence" value="ECO:0007669"/>
    <property type="project" value="UniProtKB-ARBA"/>
</dbReference>
<keyword evidence="2" id="KW-1185">Reference proteome</keyword>
<dbReference type="RefSeq" id="WP_110320055.1">
    <property type="nucleotide sequence ID" value="NZ_QJJU01000042.1"/>
</dbReference>
<dbReference type="InterPro" id="IPR008775">
    <property type="entry name" value="Phytyl_CoA_dOase-like"/>
</dbReference>
<dbReference type="SUPFAM" id="SSF51197">
    <property type="entry name" value="Clavaminate synthase-like"/>
    <property type="match status" value="1"/>
</dbReference>
<organism evidence="1 2">
    <name type="scientific">Mycolicibacterium moriokaense</name>
    <dbReference type="NCBI Taxonomy" id="39691"/>
    <lineage>
        <taxon>Bacteria</taxon>
        <taxon>Bacillati</taxon>
        <taxon>Actinomycetota</taxon>
        <taxon>Actinomycetes</taxon>
        <taxon>Mycobacteriales</taxon>
        <taxon>Mycobacteriaceae</taxon>
        <taxon>Mycolicibacterium</taxon>
    </lineage>
</organism>
<accession>A0A318H512</accession>
<dbReference type="Gene3D" id="2.60.120.620">
    <property type="entry name" value="q2cbj1_9rhob like domain"/>
    <property type="match status" value="1"/>
</dbReference>
<dbReference type="Pfam" id="PF05721">
    <property type="entry name" value="PhyH"/>
    <property type="match status" value="1"/>
</dbReference>
<name>A0A318H512_9MYCO</name>
<keyword evidence="1" id="KW-0223">Dioxygenase</keyword>
<dbReference type="EMBL" id="QJJU01000042">
    <property type="protein sequence ID" value="PXW99126.1"/>
    <property type="molecule type" value="Genomic_DNA"/>
</dbReference>
<dbReference type="OrthoDB" id="4684460at2"/>
<protein>
    <submittedName>
        <fullName evidence="1">Phytanoyl-CoA dioxygenase PhyH</fullName>
    </submittedName>
</protein>
<evidence type="ECO:0000313" key="2">
    <source>
        <dbReference type="Proteomes" id="UP000247781"/>
    </source>
</evidence>
<gene>
    <name evidence="1" type="ORF">C8E89_14213</name>
</gene>
<reference evidence="1 2" key="2">
    <citation type="submission" date="2018-06" db="EMBL/GenBank/DDBJ databases">
        <title>Sequencing of bacterial isolates from soil warming experiment in Harvard Forest, Massachusetts, USA.</title>
        <authorList>
            <person name="Deangelis K.PhD."/>
        </authorList>
    </citation>
    <scope>NUCLEOTIDE SEQUENCE [LARGE SCALE GENOMIC DNA]</scope>
    <source>
        <strain evidence="1 2">GAS496</strain>
    </source>
</reference>
<sequence length="274" mass="30073">MTRTLTELLSNDGIADLTGMWPTKAIEDWNRRLDPLLAKDDPRSYVAADRLVATGIFGEVFTDRVRRLIAGVQPSALLYHFHCYEIASGQTKSHIHADKLGGWHQDDETLKYFTLKFPSYLSIFILLTAVGQDGGPFEFQPGPPGRTVRPGGEVVQLVGPVGTAAIWNRSYFHRAAPNRSPVRRRILKLSFQPAGLPNDRICLDEFRSAFTQLDDPWLQAIVDERRVGTTAPLPGGGDDVQGQTIAPTVVNDVGSAAVMVSRARGAARRLVSAV</sequence>
<comment type="caution">
    <text evidence="1">The sequence shown here is derived from an EMBL/GenBank/DDBJ whole genome shotgun (WGS) entry which is preliminary data.</text>
</comment>
<reference evidence="2" key="1">
    <citation type="submission" date="2018-05" db="EMBL/GenBank/DDBJ databases">
        <authorList>
            <person name="Deangelis K."/>
            <person name="Huntemann M."/>
            <person name="Clum A."/>
            <person name="Pillay M."/>
            <person name="Palaniappan K."/>
            <person name="Varghese N."/>
            <person name="Mikhailova N."/>
            <person name="Stamatis D."/>
            <person name="Reddy T."/>
            <person name="Daum C."/>
            <person name="Shapiro N."/>
            <person name="Ivanova N."/>
            <person name="Kyrpides N."/>
            <person name="Woyke T."/>
        </authorList>
    </citation>
    <scope>NUCLEOTIDE SEQUENCE [LARGE SCALE GENOMIC DNA]</scope>
    <source>
        <strain evidence="2">GAS496</strain>
    </source>
</reference>
<evidence type="ECO:0000313" key="1">
    <source>
        <dbReference type="EMBL" id="PXW99126.1"/>
    </source>
</evidence>
<dbReference type="AlphaFoldDB" id="A0A318H512"/>
<dbReference type="Proteomes" id="UP000247781">
    <property type="component" value="Unassembled WGS sequence"/>
</dbReference>
<proteinExistence type="predicted"/>
<keyword evidence="1" id="KW-0560">Oxidoreductase</keyword>